<dbReference type="Pfam" id="PF14032">
    <property type="entry name" value="PknH_C"/>
    <property type="match status" value="1"/>
</dbReference>
<name>A0A1X2FKZ0_MYCSZ</name>
<gene>
    <name evidence="4" type="ORF">AWC27_16945</name>
</gene>
<dbReference type="OrthoDB" id="4737208at2"/>
<feature type="compositionally biased region" description="Pro residues" evidence="1">
    <location>
        <begin position="236"/>
        <end position="253"/>
    </location>
</feature>
<keyword evidence="2" id="KW-0472">Membrane</keyword>
<dbReference type="InterPro" id="IPR000157">
    <property type="entry name" value="TIR_dom"/>
</dbReference>
<proteinExistence type="predicted"/>
<dbReference type="RefSeq" id="WP_085668689.1">
    <property type="nucleotide sequence ID" value="NZ_JACKRU010000536.1"/>
</dbReference>
<organism evidence="4 5">
    <name type="scientific">Mycobacterium szulgai</name>
    <dbReference type="NCBI Taxonomy" id="1787"/>
    <lineage>
        <taxon>Bacteria</taxon>
        <taxon>Bacillati</taxon>
        <taxon>Actinomycetota</taxon>
        <taxon>Actinomycetes</taxon>
        <taxon>Mycobacteriales</taxon>
        <taxon>Mycobacteriaceae</taxon>
        <taxon>Mycobacterium</taxon>
    </lineage>
</organism>
<keyword evidence="2" id="KW-0812">Transmembrane</keyword>
<evidence type="ECO:0000313" key="4">
    <source>
        <dbReference type="EMBL" id="ORX19120.1"/>
    </source>
</evidence>
<keyword evidence="5" id="KW-1185">Reference proteome</keyword>
<reference evidence="4 5" key="1">
    <citation type="submission" date="2016-01" db="EMBL/GenBank/DDBJ databases">
        <title>The new phylogeny of the genus Mycobacterium.</title>
        <authorList>
            <person name="Tarcisio F."/>
            <person name="Conor M."/>
            <person name="Antonella G."/>
            <person name="Elisabetta G."/>
            <person name="Giulia F.S."/>
            <person name="Sara T."/>
            <person name="Anna F."/>
            <person name="Clotilde B."/>
            <person name="Roberto B."/>
            <person name="Veronica D.S."/>
            <person name="Fabio R."/>
            <person name="Monica P."/>
            <person name="Olivier J."/>
            <person name="Enrico T."/>
            <person name="Nicola S."/>
        </authorList>
    </citation>
    <scope>NUCLEOTIDE SEQUENCE [LARGE SCALE GENOMIC DNA]</scope>
    <source>
        <strain evidence="4 5">DSM 44166</strain>
    </source>
</reference>
<comment type="caution">
    <text evidence="4">The sequence shown here is derived from an EMBL/GenBank/DDBJ whole genome shotgun (WGS) entry which is preliminary data.</text>
</comment>
<evidence type="ECO:0000259" key="3">
    <source>
        <dbReference type="PROSITE" id="PS50104"/>
    </source>
</evidence>
<evidence type="ECO:0000256" key="2">
    <source>
        <dbReference type="SAM" id="Phobius"/>
    </source>
</evidence>
<dbReference type="AlphaFoldDB" id="A0A1X2FKZ0"/>
<feature type="compositionally biased region" description="Low complexity" evidence="1">
    <location>
        <begin position="294"/>
        <end position="307"/>
    </location>
</feature>
<accession>A0A1X2FKZ0</accession>
<feature type="domain" description="TIR" evidence="3">
    <location>
        <begin position="1"/>
        <end position="175"/>
    </location>
</feature>
<feature type="compositionally biased region" description="Low complexity" evidence="1">
    <location>
        <begin position="224"/>
        <end position="235"/>
    </location>
</feature>
<keyword evidence="2" id="KW-1133">Transmembrane helix</keyword>
<dbReference type="InterPro" id="IPR026954">
    <property type="entry name" value="PknH-like_Extracell"/>
</dbReference>
<dbReference type="InterPro" id="IPR035897">
    <property type="entry name" value="Toll_tir_struct_dom_sf"/>
</dbReference>
<dbReference type="InterPro" id="IPR038232">
    <property type="entry name" value="PknH-like_Extracell_sf"/>
</dbReference>
<dbReference type="Gene3D" id="3.40.1000.70">
    <property type="entry name" value="PknH-like extracellular domain"/>
    <property type="match status" value="1"/>
</dbReference>
<dbReference type="Proteomes" id="UP000193317">
    <property type="component" value="Unassembled WGS sequence"/>
</dbReference>
<evidence type="ECO:0000256" key="1">
    <source>
        <dbReference type="SAM" id="MobiDB-lite"/>
    </source>
</evidence>
<dbReference type="EMBL" id="LQPW01000005">
    <property type="protein sequence ID" value="ORX19120.1"/>
    <property type="molecule type" value="Genomic_DNA"/>
</dbReference>
<evidence type="ECO:0000313" key="5">
    <source>
        <dbReference type="Proteomes" id="UP000193317"/>
    </source>
</evidence>
<feature type="transmembrane region" description="Helical" evidence="2">
    <location>
        <begin position="264"/>
        <end position="285"/>
    </location>
</feature>
<dbReference type="GO" id="GO:0007165">
    <property type="term" value="P:signal transduction"/>
    <property type="evidence" value="ECO:0007669"/>
    <property type="project" value="InterPro"/>
</dbReference>
<dbReference type="PROSITE" id="PS50104">
    <property type="entry name" value="TIR"/>
    <property type="match status" value="1"/>
</dbReference>
<dbReference type="SUPFAM" id="SSF52200">
    <property type="entry name" value="Toll/Interleukin receptor TIR domain"/>
    <property type="match status" value="1"/>
</dbReference>
<sequence length="500" mass="52564">MAIFISYSSQDRSSLEALTTALKRAQQQVWFDQELGGGDAWWNAILEQIRSCDVFIVALSNNWLLSKPSLAELRYAQALNRPILPVRVGPVDSMRVNPVATLQIIDYTNPTVDAGIQLVTAIHGLAAKAQPLPSPLPEEPPVPFGYITRLGNTLAEKELSPQQQLQLLVELRSGLDEDGDDPSARGDIAQLLRMLRLRHDVTYRTRSEIDNVLAEIEAKDKPAAKPAAPAAKAAPPTQPSAAPRPPASQPTPAAPAGGQSNKRLLIIGGAALAVVVAIVLIVVFATQGGGGGAKKPAAKPGTATSSAGAGGGTTARLEPVLLGVQEISSILDDPNMVASGHGDQLRPAQGTSSIPDCTGFFEPLEESVYKPHGATESRFDIFKTKDSETGSRVVEAAAAFPTADKARQFVEASAAKWRACANQTVKFTSSGKAAEWNVGELTGAAPKITMVRTLADGSGRTCQHVLSAVEDVVIDVAACGPQSSDGAARIADQMGTKAKR</sequence>
<feature type="region of interest" description="Disordered" evidence="1">
    <location>
        <begin position="220"/>
        <end position="258"/>
    </location>
</feature>
<dbReference type="Pfam" id="PF13676">
    <property type="entry name" value="TIR_2"/>
    <property type="match status" value="1"/>
</dbReference>
<protein>
    <recommendedName>
        <fullName evidence="3">TIR domain-containing protein</fullName>
    </recommendedName>
</protein>
<dbReference type="Gene3D" id="3.40.50.10140">
    <property type="entry name" value="Toll/interleukin-1 receptor homology (TIR) domain"/>
    <property type="match status" value="1"/>
</dbReference>
<feature type="region of interest" description="Disordered" evidence="1">
    <location>
        <begin position="288"/>
        <end position="312"/>
    </location>
</feature>